<keyword evidence="2" id="KW-1185">Reference proteome</keyword>
<dbReference type="AlphaFoldDB" id="A0A0D0C4W9"/>
<reference evidence="2" key="2">
    <citation type="submission" date="2015-01" db="EMBL/GenBank/DDBJ databases">
        <title>Evolutionary Origins and Diversification of the Mycorrhizal Mutualists.</title>
        <authorList>
            <consortium name="DOE Joint Genome Institute"/>
            <consortium name="Mycorrhizal Genomics Consortium"/>
            <person name="Kohler A."/>
            <person name="Kuo A."/>
            <person name="Nagy L.G."/>
            <person name="Floudas D."/>
            <person name="Copeland A."/>
            <person name="Barry K.W."/>
            <person name="Cichocki N."/>
            <person name="Veneault-Fourrey C."/>
            <person name="LaButti K."/>
            <person name="Lindquist E.A."/>
            <person name="Lipzen A."/>
            <person name="Lundell T."/>
            <person name="Morin E."/>
            <person name="Murat C."/>
            <person name="Riley R."/>
            <person name="Ohm R."/>
            <person name="Sun H."/>
            <person name="Tunlid A."/>
            <person name="Henrissat B."/>
            <person name="Grigoriev I.V."/>
            <person name="Hibbett D.S."/>
            <person name="Martin F."/>
        </authorList>
    </citation>
    <scope>NUCLEOTIDE SEQUENCE [LARGE SCALE GENOMIC DNA]</scope>
    <source>
        <strain evidence="2">Ve08.2h10</strain>
    </source>
</reference>
<sequence>MTACKTTSHVPMARTCPRGPNASPAMSAPLHTRSYTEGGTFLQLPGALPMPLQSYTNSRPYRHFFNFLFYSTFVVDM</sequence>
<dbReference type="InParanoid" id="A0A0D0C4W9"/>
<proteinExistence type="predicted"/>
<organism evidence="1 2">
    <name type="scientific">Paxillus rubicundulus Ve08.2h10</name>
    <dbReference type="NCBI Taxonomy" id="930991"/>
    <lineage>
        <taxon>Eukaryota</taxon>
        <taxon>Fungi</taxon>
        <taxon>Dikarya</taxon>
        <taxon>Basidiomycota</taxon>
        <taxon>Agaricomycotina</taxon>
        <taxon>Agaricomycetes</taxon>
        <taxon>Agaricomycetidae</taxon>
        <taxon>Boletales</taxon>
        <taxon>Paxilineae</taxon>
        <taxon>Paxillaceae</taxon>
        <taxon>Paxillus</taxon>
    </lineage>
</organism>
<evidence type="ECO:0000313" key="1">
    <source>
        <dbReference type="EMBL" id="KIK78197.1"/>
    </source>
</evidence>
<evidence type="ECO:0000313" key="2">
    <source>
        <dbReference type="Proteomes" id="UP000054538"/>
    </source>
</evidence>
<gene>
    <name evidence="1" type="ORF">PAXRUDRAFT_339293</name>
</gene>
<accession>A0A0D0C4W9</accession>
<reference evidence="1 2" key="1">
    <citation type="submission" date="2014-04" db="EMBL/GenBank/DDBJ databases">
        <authorList>
            <consortium name="DOE Joint Genome Institute"/>
            <person name="Kuo A."/>
            <person name="Kohler A."/>
            <person name="Jargeat P."/>
            <person name="Nagy L.G."/>
            <person name="Floudas D."/>
            <person name="Copeland A."/>
            <person name="Barry K.W."/>
            <person name="Cichocki N."/>
            <person name="Veneault-Fourrey C."/>
            <person name="LaButti K."/>
            <person name="Lindquist E.A."/>
            <person name="Lipzen A."/>
            <person name="Lundell T."/>
            <person name="Morin E."/>
            <person name="Murat C."/>
            <person name="Sun H."/>
            <person name="Tunlid A."/>
            <person name="Henrissat B."/>
            <person name="Grigoriev I.V."/>
            <person name="Hibbett D.S."/>
            <person name="Martin F."/>
            <person name="Nordberg H.P."/>
            <person name="Cantor M.N."/>
            <person name="Hua S.X."/>
        </authorList>
    </citation>
    <scope>NUCLEOTIDE SEQUENCE [LARGE SCALE GENOMIC DNA]</scope>
    <source>
        <strain evidence="1 2">Ve08.2h10</strain>
    </source>
</reference>
<dbReference type="Proteomes" id="UP000054538">
    <property type="component" value="Unassembled WGS sequence"/>
</dbReference>
<dbReference type="EMBL" id="KN826678">
    <property type="protein sequence ID" value="KIK78197.1"/>
    <property type="molecule type" value="Genomic_DNA"/>
</dbReference>
<name>A0A0D0C4W9_9AGAM</name>
<dbReference type="HOGENOM" id="CLU_2638765_0_0_1"/>
<protein>
    <submittedName>
        <fullName evidence="1">Uncharacterized protein</fullName>
    </submittedName>
</protein>